<dbReference type="Proteomes" id="UP000190341">
    <property type="component" value="Unassembled WGS sequence"/>
</dbReference>
<gene>
    <name evidence="2" type="ORF">SAMN06296058_0657</name>
</gene>
<dbReference type="InterPro" id="IPR052715">
    <property type="entry name" value="RAYT_transposase"/>
</dbReference>
<dbReference type="GO" id="GO:0043565">
    <property type="term" value="F:sequence-specific DNA binding"/>
    <property type="evidence" value="ECO:0007669"/>
    <property type="project" value="TreeGrafter"/>
</dbReference>
<dbReference type="GO" id="GO:0006313">
    <property type="term" value="P:DNA transposition"/>
    <property type="evidence" value="ECO:0007669"/>
    <property type="project" value="InterPro"/>
</dbReference>
<dbReference type="PANTHER" id="PTHR36966">
    <property type="entry name" value="REP-ASSOCIATED TYROSINE TRANSPOSASE"/>
    <property type="match status" value="1"/>
</dbReference>
<feature type="domain" description="Transposase IS200-like" evidence="1">
    <location>
        <begin position="1"/>
        <end position="112"/>
    </location>
</feature>
<keyword evidence="3" id="KW-1185">Reference proteome</keyword>
<reference evidence="2 3" key="1">
    <citation type="submission" date="2017-02" db="EMBL/GenBank/DDBJ databases">
        <authorList>
            <person name="Peterson S.W."/>
        </authorList>
    </citation>
    <scope>NUCLEOTIDE SEQUENCE [LARGE SCALE GENOMIC DNA]</scope>
    <source>
        <strain evidence="2 3">P15</strain>
    </source>
</reference>
<dbReference type="RefSeq" id="WP_176140765.1">
    <property type="nucleotide sequence ID" value="NZ_BMCL01000003.1"/>
</dbReference>
<sequence>MGVLITAVTTYKRCCLDDPRSAHCVTSEIAYCEARGWVHSLAWVVMPDHVHWLLQLKEGSLNACMAVFKARSERAIQHAVDRAERVWQAGYYERRVRGSESLLGMARTILANPLRRGLVERIDHYPYQFSAWKEPVSTVNSGGRAAAGRHPP</sequence>
<dbReference type="Gene3D" id="3.30.70.1290">
    <property type="entry name" value="Transposase IS200-like"/>
    <property type="match status" value="1"/>
</dbReference>
<dbReference type="InterPro" id="IPR002686">
    <property type="entry name" value="Transposase_17"/>
</dbReference>
<evidence type="ECO:0000313" key="3">
    <source>
        <dbReference type="Proteomes" id="UP000190341"/>
    </source>
</evidence>
<protein>
    <submittedName>
        <fullName evidence="2">REP element-mobilizing transposase RayT</fullName>
    </submittedName>
</protein>
<dbReference type="EMBL" id="FUZV01000001">
    <property type="protein sequence ID" value="SKC48413.1"/>
    <property type="molecule type" value="Genomic_DNA"/>
</dbReference>
<dbReference type="STRING" id="428993.SAMN06296058_0657"/>
<dbReference type="GO" id="GO:0004803">
    <property type="term" value="F:transposase activity"/>
    <property type="evidence" value="ECO:0007669"/>
    <property type="project" value="InterPro"/>
</dbReference>
<dbReference type="AlphaFoldDB" id="A0A1T5JB00"/>
<proteinExistence type="predicted"/>
<dbReference type="Pfam" id="PF01797">
    <property type="entry name" value="Y1_Tnp"/>
    <property type="match status" value="1"/>
</dbReference>
<dbReference type="SUPFAM" id="SSF143422">
    <property type="entry name" value="Transposase IS200-like"/>
    <property type="match status" value="1"/>
</dbReference>
<organism evidence="2 3">
    <name type="scientific">Pseudoxanthomonas indica</name>
    <dbReference type="NCBI Taxonomy" id="428993"/>
    <lineage>
        <taxon>Bacteria</taxon>
        <taxon>Pseudomonadati</taxon>
        <taxon>Pseudomonadota</taxon>
        <taxon>Gammaproteobacteria</taxon>
        <taxon>Lysobacterales</taxon>
        <taxon>Lysobacteraceae</taxon>
        <taxon>Pseudoxanthomonas</taxon>
    </lineage>
</organism>
<dbReference type="PANTHER" id="PTHR36966:SF1">
    <property type="entry name" value="REP-ASSOCIATED TYROSINE TRANSPOSASE"/>
    <property type="match status" value="1"/>
</dbReference>
<dbReference type="InterPro" id="IPR036515">
    <property type="entry name" value="Transposase_17_sf"/>
</dbReference>
<accession>A0A1T5JB00</accession>
<evidence type="ECO:0000313" key="2">
    <source>
        <dbReference type="EMBL" id="SKC48413.1"/>
    </source>
</evidence>
<dbReference type="SMART" id="SM01321">
    <property type="entry name" value="Y1_Tnp"/>
    <property type="match status" value="1"/>
</dbReference>
<dbReference type="NCBIfam" id="NF047646">
    <property type="entry name" value="REP_Tyr_transpos"/>
    <property type="match status" value="1"/>
</dbReference>
<evidence type="ECO:0000259" key="1">
    <source>
        <dbReference type="SMART" id="SM01321"/>
    </source>
</evidence>
<name>A0A1T5JB00_9GAMM</name>